<evidence type="ECO:0000256" key="1">
    <source>
        <dbReference type="ARBA" id="ARBA00010688"/>
    </source>
</evidence>
<dbReference type="SUPFAM" id="SSF53613">
    <property type="entry name" value="Ribokinase-like"/>
    <property type="match status" value="1"/>
</dbReference>
<keyword evidence="3 4" id="KW-0418">Kinase</keyword>
<name>A0A5D6UZG2_9BACT</name>
<dbReference type="Proteomes" id="UP000322791">
    <property type="component" value="Unassembled WGS sequence"/>
</dbReference>
<protein>
    <submittedName>
        <fullName evidence="6">Carbohydrate kinase family protein</fullName>
    </submittedName>
</protein>
<sequence length="338" mass="36807">MPWCRTCKRPTCRLTPRWYGSCAKYIGWPAAVFHHLLLCSVMHTLILGGTTFDHIVTLPELPGPQPQTIHRAPFHEGTGSTGAGKALPLTRLGVPNVLYSAVGDDAYGHHIQADLLAQGVTAHYVTDPAGTERHVNLMDAQGQRISMFITQASPTLPFDHAVVAGLLKTSGCVVLNIIPYCLPLIPLLQDYPHPIWTDLHDYDGHNPYHQPFIAAAQYLHLSSDNLLDYRSVMEQLRSVGKRLVVCTHGAAGATLLTAEGQWLEQAAVPAPAVVDSNGAGDNFFAGFLYGFLREEPLQKCLQYGALCGSWCVGALGLVDAQLSSSRLEEAWRQHFGPA</sequence>
<dbReference type="GO" id="GO:0016301">
    <property type="term" value="F:kinase activity"/>
    <property type="evidence" value="ECO:0007669"/>
    <property type="project" value="UniProtKB-KW"/>
</dbReference>
<keyword evidence="7" id="KW-1185">Reference proteome</keyword>
<proteinExistence type="inferred from homology"/>
<dbReference type="PANTHER" id="PTHR10584">
    <property type="entry name" value="SUGAR KINASE"/>
    <property type="match status" value="1"/>
</dbReference>
<evidence type="ECO:0000256" key="2">
    <source>
        <dbReference type="ARBA" id="ARBA00022679"/>
    </source>
</evidence>
<dbReference type="InterPro" id="IPR011611">
    <property type="entry name" value="PfkB_dom"/>
</dbReference>
<dbReference type="PANTHER" id="PTHR10584:SF166">
    <property type="entry name" value="RIBOKINASE"/>
    <property type="match status" value="1"/>
</dbReference>
<evidence type="ECO:0000313" key="6">
    <source>
        <dbReference type="EMBL" id="TYZ07889.1"/>
    </source>
</evidence>
<accession>A0A5D6UZG2</accession>
<comment type="similarity">
    <text evidence="1 4">Belongs to the carbohydrate kinase PfkB family.</text>
</comment>
<evidence type="ECO:0000256" key="3">
    <source>
        <dbReference type="ARBA" id="ARBA00022777"/>
    </source>
</evidence>
<dbReference type="AlphaFoldDB" id="A0A5D6UZG2"/>
<gene>
    <name evidence="6" type="ORF">FY528_14440</name>
</gene>
<evidence type="ECO:0000313" key="7">
    <source>
        <dbReference type="Proteomes" id="UP000322791"/>
    </source>
</evidence>
<evidence type="ECO:0000256" key="4">
    <source>
        <dbReference type="RuleBase" id="RU003704"/>
    </source>
</evidence>
<organism evidence="6 7">
    <name type="scientific">Hymenobacter lutimineralis</name>
    <dbReference type="NCBI Taxonomy" id="2606448"/>
    <lineage>
        <taxon>Bacteria</taxon>
        <taxon>Pseudomonadati</taxon>
        <taxon>Bacteroidota</taxon>
        <taxon>Cytophagia</taxon>
        <taxon>Cytophagales</taxon>
        <taxon>Hymenobacteraceae</taxon>
        <taxon>Hymenobacter</taxon>
    </lineage>
</organism>
<feature type="domain" description="Carbohydrate kinase PfkB" evidence="5">
    <location>
        <begin position="231"/>
        <end position="317"/>
    </location>
</feature>
<dbReference type="PROSITE" id="PS00584">
    <property type="entry name" value="PFKB_KINASES_2"/>
    <property type="match status" value="1"/>
</dbReference>
<dbReference type="InterPro" id="IPR002173">
    <property type="entry name" value="Carboh/pur_kinase_PfkB_CS"/>
</dbReference>
<dbReference type="PRINTS" id="PR00990">
    <property type="entry name" value="RIBOKINASE"/>
</dbReference>
<dbReference type="GO" id="GO:0006796">
    <property type="term" value="P:phosphate-containing compound metabolic process"/>
    <property type="evidence" value="ECO:0007669"/>
    <property type="project" value="UniProtKB-ARBA"/>
</dbReference>
<keyword evidence="2 4" id="KW-0808">Transferase</keyword>
<dbReference type="Pfam" id="PF00294">
    <property type="entry name" value="PfkB"/>
    <property type="match status" value="1"/>
</dbReference>
<dbReference type="InterPro" id="IPR002139">
    <property type="entry name" value="Ribo/fructo_kinase"/>
</dbReference>
<comment type="caution">
    <text evidence="6">The sequence shown here is derived from an EMBL/GenBank/DDBJ whole genome shotgun (WGS) entry which is preliminary data.</text>
</comment>
<reference evidence="6 7" key="1">
    <citation type="submission" date="2019-08" db="EMBL/GenBank/DDBJ databases">
        <authorList>
            <person name="Seo M.-J."/>
        </authorList>
    </citation>
    <scope>NUCLEOTIDE SEQUENCE [LARGE SCALE GENOMIC DNA]</scope>
    <source>
        <strain evidence="6 7">KIGAM108</strain>
    </source>
</reference>
<dbReference type="Gene3D" id="3.40.1190.20">
    <property type="match status" value="1"/>
</dbReference>
<dbReference type="EMBL" id="VTHL01000015">
    <property type="protein sequence ID" value="TYZ07889.1"/>
    <property type="molecule type" value="Genomic_DNA"/>
</dbReference>
<evidence type="ECO:0000259" key="5">
    <source>
        <dbReference type="Pfam" id="PF00294"/>
    </source>
</evidence>
<dbReference type="InterPro" id="IPR029056">
    <property type="entry name" value="Ribokinase-like"/>
</dbReference>